<dbReference type="PANTHER" id="PTHR11895:SF67">
    <property type="entry name" value="AMIDASE DOMAIN-CONTAINING PROTEIN"/>
    <property type="match status" value="1"/>
</dbReference>
<dbReference type="Gene3D" id="3.90.1300.10">
    <property type="entry name" value="Amidase signature (AS) domain"/>
    <property type="match status" value="1"/>
</dbReference>
<evidence type="ECO:0000259" key="3">
    <source>
        <dbReference type="Pfam" id="PF01425"/>
    </source>
</evidence>
<accession>A0A9Q0YTA3</accession>
<feature type="transmembrane region" description="Helical" evidence="2">
    <location>
        <begin position="85"/>
        <end position="104"/>
    </location>
</feature>
<proteinExistence type="inferred from homology"/>
<keyword evidence="5" id="KW-1185">Reference proteome</keyword>
<comment type="caution">
    <text evidence="4">The sequence shown here is derived from an EMBL/GenBank/DDBJ whole genome shotgun (WGS) entry which is preliminary data.</text>
</comment>
<sequence>MLSISDNLVFQGDSLMGSGWSSSSQYLVYPVLVSGIIIMGLICHRSSSSSKRFIKRAYLEPDKPIQYNLKPVTGVPRLNGWKLRLYAKLCTSFFGKLGFVSYVFKKAKFDYFRKVHYVEPPSFTPNPPTFDGPAAIPDEPSYMELDSYIRSSHKKTDFDFLTVSDFYHAYRNNTTTPSDVTEWVLSKVEESKKMKPPLCAVTQSDEETARKMARESTERFAKGSPLSFLDGVPILIKEELNCAPYYTRCGTTFVGENPVIHDCTLAYKLKQAGAILIGVANMHELGMSVVGYNIHPDHGMPRNPYDPNHYTGGSSSGSAAAVAAGLVPVAIGTDGGGSVRVPATLCGVVGLKPTFGRISFGGNDVSCHSVVHAGPICSNVTDAALVYALLAGADSKDALSLHQPQVSLADFDRSDLSNIKIGVDWQFFRDSDGEVVRVCEEAVNYLRNKTSGPEIQSVEIPELEESRIAHTMIIFTEMKENFEENYAKSSHKLNPENQAIYETVNHVTARDYITANKQRTRSIHFLQQIFNKVDILITPACAVTAPKIESGDLGSGCSDIATSLQIAKYMLIGNLTGVPGLVVPVGYDKNGLPIGLQIMGKWWQEDKILAVGKLLEGMLKKEQPKIFFKNDLLHQ</sequence>
<dbReference type="Proteomes" id="UP001152320">
    <property type="component" value="Chromosome 16"/>
</dbReference>
<dbReference type="SUPFAM" id="SSF75304">
    <property type="entry name" value="Amidase signature (AS) enzymes"/>
    <property type="match status" value="1"/>
</dbReference>
<evidence type="ECO:0000256" key="1">
    <source>
        <dbReference type="ARBA" id="ARBA00009199"/>
    </source>
</evidence>
<evidence type="ECO:0000256" key="2">
    <source>
        <dbReference type="SAM" id="Phobius"/>
    </source>
</evidence>
<dbReference type="Pfam" id="PF01425">
    <property type="entry name" value="Amidase"/>
    <property type="match status" value="1"/>
</dbReference>
<protein>
    <submittedName>
        <fullName evidence="4">Fatty acid amide hydrolase</fullName>
    </submittedName>
</protein>
<dbReference type="PROSITE" id="PS00571">
    <property type="entry name" value="AMIDASES"/>
    <property type="match status" value="1"/>
</dbReference>
<dbReference type="OrthoDB" id="421993at2759"/>
<dbReference type="PANTHER" id="PTHR11895">
    <property type="entry name" value="TRANSAMIDASE"/>
    <property type="match status" value="1"/>
</dbReference>
<dbReference type="InterPro" id="IPR036928">
    <property type="entry name" value="AS_sf"/>
</dbReference>
<dbReference type="GO" id="GO:0016787">
    <property type="term" value="F:hydrolase activity"/>
    <property type="evidence" value="ECO:0007669"/>
    <property type="project" value="UniProtKB-KW"/>
</dbReference>
<dbReference type="InterPro" id="IPR000120">
    <property type="entry name" value="Amidase"/>
</dbReference>
<dbReference type="AlphaFoldDB" id="A0A9Q0YTA3"/>
<reference evidence="4" key="1">
    <citation type="submission" date="2021-10" db="EMBL/GenBank/DDBJ databases">
        <title>Tropical sea cucumber genome reveals ecological adaptation and Cuvierian tubules defense mechanism.</title>
        <authorList>
            <person name="Chen T."/>
        </authorList>
    </citation>
    <scope>NUCLEOTIDE SEQUENCE</scope>
    <source>
        <strain evidence="4">Nanhai2018</strain>
        <tissue evidence="4">Muscle</tissue>
    </source>
</reference>
<evidence type="ECO:0000313" key="4">
    <source>
        <dbReference type="EMBL" id="KAJ8026684.1"/>
    </source>
</evidence>
<name>A0A9Q0YTA3_HOLLE</name>
<dbReference type="InterPro" id="IPR023631">
    <property type="entry name" value="Amidase_dom"/>
</dbReference>
<dbReference type="InterPro" id="IPR020556">
    <property type="entry name" value="Amidase_CS"/>
</dbReference>
<organism evidence="4 5">
    <name type="scientific">Holothuria leucospilota</name>
    <name type="common">Black long sea cucumber</name>
    <name type="synonym">Mertensiothuria leucospilota</name>
    <dbReference type="NCBI Taxonomy" id="206669"/>
    <lineage>
        <taxon>Eukaryota</taxon>
        <taxon>Metazoa</taxon>
        <taxon>Echinodermata</taxon>
        <taxon>Eleutherozoa</taxon>
        <taxon>Echinozoa</taxon>
        <taxon>Holothuroidea</taxon>
        <taxon>Aspidochirotacea</taxon>
        <taxon>Aspidochirotida</taxon>
        <taxon>Holothuriidae</taxon>
        <taxon>Holothuria</taxon>
    </lineage>
</organism>
<feature type="transmembrane region" description="Helical" evidence="2">
    <location>
        <begin position="26"/>
        <end position="43"/>
    </location>
</feature>
<gene>
    <name evidence="4" type="ORF">HOLleu_31592</name>
</gene>
<keyword evidence="2" id="KW-0472">Membrane</keyword>
<keyword evidence="4" id="KW-0378">Hydrolase</keyword>
<keyword evidence="2" id="KW-0812">Transmembrane</keyword>
<evidence type="ECO:0000313" key="5">
    <source>
        <dbReference type="Proteomes" id="UP001152320"/>
    </source>
</evidence>
<comment type="similarity">
    <text evidence="1">Belongs to the amidase family.</text>
</comment>
<keyword evidence="2" id="KW-1133">Transmembrane helix</keyword>
<feature type="domain" description="Amidase" evidence="3">
    <location>
        <begin position="188"/>
        <end position="609"/>
    </location>
</feature>
<dbReference type="EMBL" id="JAIZAY010000016">
    <property type="protein sequence ID" value="KAJ8026684.1"/>
    <property type="molecule type" value="Genomic_DNA"/>
</dbReference>